<dbReference type="SUPFAM" id="SSF53098">
    <property type="entry name" value="Ribonuclease H-like"/>
    <property type="match status" value="1"/>
</dbReference>
<evidence type="ECO:0000313" key="3">
    <source>
        <dbReference type="Proteomes" id="UP000499080"/>
    </source>
</evidence>
<keyword evidence="3" id="KW-1185">Reference proteome</keyword>
<proteinExistence type="predicted"/>
<organism evidence="2 3">
    <name type="scientific">Araneus ventricosus</name>
    <name type="common">Orbweaver spider</name>
    <name type="synonym">Epeira ventricosa</name>
    <dbReference type="NCBI Taxonomy" id="182803"/>
    <lineage>
        <taxon>Eukaryota</taxon>
        <taxon>Metazoa</taxon>
        <taxon>Ecdysozoa</taxon>
        <taxon>Arthropoda</taxon>
        <taxon>Chelicerata</taxon>
        <taxon>Arachnida</taxon>
        <taxon>Araneae</taxon>
        <taxon>Araneomorphae</taxon>
        <taxon>Entelegynae</taxon>
        <taxon>Araneoidea</taxon>
        <taxon>Araneidae</taxon>
        <taxon>Araneus</taxon>
    </lineage>
</organism>
<dbReference type="PROSITE" id="PS50879">
    <property type="entry name" value="RNASE_H_1"/>
    <property type="match status" value="1"/>
</dbReference>
<dbReference type="AlphaFoldDB" id="A0A4Y2EHE9"/>
<dbReference type="InterPro" id="IPR036397">
    <property type="entry name" value="RNaseH_sf"/>
</dbReference>
<sequence>MQESNTTHQWSAKLTKDNTVFQGEHLALNEAVKYVTTLKTNLPVTIFVDYRANIQASPSPKITNRTAREISEILLENSHIKISWIKARVGYFGNEAADSLANSATESNDVQLNIKLPKCHAKNIFRKDMMKQWQS</sequence>
<evidence type="ECO:0000259" key="1">
    <source>
        <dbReference type="PROSITE" id="PS50879"/>
    </source>
</evidence>
<gene>
    <name evidence="2" type="ORF">AVEN_181313_1</name>
</gene>
<name>A0A4Y2EHE9_ARAVE</name>
<reference evidence="2 3" key="1">
    <citation type="journal article" date="2019" name="Sci. Rep.">
        <title>Orb-weaving spider Araneus ventricosus genome elucidates the spidroin gene catalogue.</title>
        <authorList>
            <person name="Kono N."/>
            <person name="Nakamura H."/>
            <person name="Ohtoshi R."/>
            <person name="Moran D.A.P."/>
            <person name="Shinohara A."/>
            <person name="Yoshida Y."/>
            <person name="Fujiwara M."/>
            <person name="Mori M."/>
            <person name="Tomita M."/>
            <person name="Arakawa K."/>
        </authorList>
    </citation>
    <scope>NUCLEOTIDE SEQUENCE [LARGE SCALE GENOMIC DNA]</scope>
</reference>
<dbReference type="Proteomes" id="UP000499080">
    <property type="component" value="Unassembled WGS sequence"/>
</dbReference>
<accession>A0A4Y2EHE9</accession>
<dbReference type="GO" id="GO:0003676">
    <property type="term" value="F:nucleic acid binding"/>
    <property type="evidence" value="ECO:0007669"/>
    <property type="project" value="InterPro"/>
</dbReference>
<dbReference type="OrthoDB" id="6514649at2759"/>
<dbReference type="Gene3D" id="3.30.420.10">
    <property type="entry name" value="Ribonuclease H-like superfamily/Ribonuclease H"/>
    <property type="match status" value="1"/>
</dbReference>
<comment type="caution">
    <text evidence="2">The sequence shown here is derived from an EMBL/GenBank/DDBJ whole genome shotgun (WGS) entry which is preliminary data.</text>
</comment>
<dbReference type="EMBL" id="BGPR01000606">
    <property type="protein sequence ID" value="GBM28241.1"/>
    <property type="molecule type" value="Genomic_DNA"/>
</dbReference>
<evidence type="ECO:0000313" key="2">
    <source>
        <dbReference type="EMBL" id="GBM28241.1"/>
    </source>
</evidence>
<feature type="domain" description="RNase H type-1" evidence="1">
    <location>
        <begin position="1"/>
        <end position="106"/>
    </location>
</feature>
<dbReference type="InterPro" id="IPR012337">
    <property type="entry name" value="RNaseH-like_sf"/>
</dbReference>
<dbReference type="InterPro" id="IPR002156">
    <property type="entry name" value="RNaseH_domain"/>
</dbReference>
<protein>
    <recommendedName>
        <fullName evidence="1">RNase H type-1 domain-containing protein</fullName>
    </recommendedName>
</protein>
<dbReference type="GO" id="GO:0004523">
    <property type="term" value="F:RNA-DNA hybrid ribonuclease activity"/>
    <property type="evidence" value="ECO:0007669"/>
    <property type="project" value="InterPro"/>
</dbReference>